<evidence type="ECO:0000256" key="2">
    <source>
        <dbReference type="ARBA" id="ARBA00022485"/>
    </source>
</evidence>
<dbReference type="InterPro" id="IPR050612">
    <property type="entry name" value="Prok_Mopterin_Oxidored"/>
</dbReference>
<dbReference type="PATRIC" id="fig|1244869.3.peg.149"/>
<comment type="similarity">
    <text evidence="1">Belongs to the prokaryotic molybdopterin-containing oxidoreductase family.</text>
</comment>
<dbReference type="Gene3D" id="2.40.40.20">
    <property type="match status" value="1"/>
</dbReference>
<dbReference type="OrthoDB" id="9810782at2"/>
<evidence type="ECO:0000259" key="7">
    <source>
        <dbReference type="Pfam" id="PF00384"/>
    </source>
</evidence>
<dbReference type="GO" id="GO:0046872">
    <property type="term" value="F:metal ion binding"/>
    <property type="evidence" value="ECO:0007669"/>
    <property type="project" value="UniProtKB-KW"/>
</dbReference>
<evidence type="ECO:0000256" key="4">
    <source>
        <dbReference type="ARBA" id="ARBA00022723"/>
    </source>
</evidence>
<keyword evidence="2" id="KW-0411">Iron-sulfur</keyword>
<evidence type="ECO:0000259" key="8">
    <source>
        <dbReference type="Pfam" id="PF01568"/>
    </source>
</evidence>
<dbReference type="STRING" id="1244869.H261_00780"/>
<keyword evidence="2" id="KW-0408">Iron</keyword>
<dbReference type="Proteomes" id="UP000011744">
    <property type="component" value="Unassembled WGS sequence"/>
</dbReference>
<dbReference type="PANTHER" id="PTHR43742">
    <property type="entry name" value="TRIMETHYLAMINE-N-OXIDE REDUCTASE"/>
    <property type="match status" value="1"/>
</dbReference>
<dbReference type="Pfam" id="PF00384">
    <property type="entry name" value="Molybdopterin"/>
    <property type="match status" value="1"/>
</dbReference>
<dbReference type="AlphaFoldDB" id="M3AHP4"/>
<evidence type="ECO:0000256" key="1">
    <source>
        <dbReference type="ARBA" id="ARBA00010312"/>
    </source>
</evidence>
<dbReference type="Pfam" id="PF01568">
    <property type="entry name" value="Molydop_binding"/>
    <property type="match status" value="1"/>
</dbReference>
<feature type="domain" description="Molybdopterin oxidoreductase" evidence="7">
    <location>
        <begin position="73"/>
        <end position="628"/>
    </location>
</feature>
<dbReference type="RefSeq" id="WP_008613197.1">
    <property type="nucleotide sequence ID" value="NZ_AONQ01000001.1"/>
</dbReference>
<dbReference type="SUPFAM" id="SSF50692">
    <property type="entry name" value="ADC-like"/>
    <property type="match status" value="1"/>
</dbReference>
<evidence type="ECO:0000256" key="3">
    <source>
        <dbReference type="ARBA" id="ARBA00022505"/>
    </source>
</evidence>
<evidence type="ECO:0000256" key="5">
    <source>
        <dbReference type="ARBA" id="ARBA00022729"/>
    </source>
</evidence>
<dbReference type="PANTHER" id="PTHR43742:SF9">
    <property type="entry name" value="TETRATHIONATE REDUCTASE SUBUNIT A"/>
    <property type="match status" value="1"/>
</dbReference>
<feature type="domain" description="Molybdopterin dinucleotide-binding" evidence="8">
    <location>
        <begin position="809"/>
        <end position="888"/>
    </location>
</feature>
<dbReference type="GO" id="GO:0016491">
    <property type="term" value="F:oxidoreductase activity"/>
    <property type="evidence" value="ECO:0007669"/>
    <property type="project" value="UniProtKB-KW"/>
</dbReference>
<keyword evidence="2" id="KW-0004">4Fe-4S</keyword>
<proteinExistence type="inferred from homology"/>
<keyword evidence="5" id="KW-0732">Signal</keyword>
<dbReference type="GO" id="GO:0043546">
    <property type="term" value="F:molybdopterin cofactor binding"/>
    <property type="evidence" value="ECO:0007669"/>
    <property type="project" value="InterPro"/>
</dbReference>
<evidence type="ECO:0000313" key="10">
    <source>
        <dbReference type="Proteomes" id="UP000011744"/>
    </source>
</evidence>
<comment type="caution">
    <text evidence="9">The sequence shown here is derived from an EMBL/GenBank/DDBJ whole genome shotgun (WGS) entry which is preliminary data.</text>
</comment>
<dbReference type="Gene3D" id="3.40.228.10">
    <property type="entry name" value="Dimethylsulfoxide Reductase, domain 2"/>
    <property type="match status" value="1"/>
</dbReference>
<keyword evidence="6" id="KW-0560">Oxidoreductase</keyword>
<dbReference type="Gene3D" id="3.40.50.740">
    <property type="match status" value="2"/>
</dbReference>
<protein>
    <submittedName>
        <fullName evidence="9">Phenylacetyl CoA</fullName>
    </submittedName>
</protein>
<dbReference type="Gene3D" id="2.20.25.90">
    <property type="entry name" value="ADC-like domains"/>
    <property type="match status" value="1"/>
</dbReference>
<dbReference type="GO" id="GO:0051539">
    <property type="term" value="F:4 iron, 4 sulfur cluster binding"/>
    <property type="evidence" value="ECO:0007669"/>
    <property type="project" value="UniProtKB-KW"/>
</dbReference>
<accession>M3AHP4</accession>
<dbReference type="SUPFAM" id="SSF53706">
    <property type="entry name" value="Formate dehydrogenase/DMSO reductase, domains 1-3"/>
    <property type="match status" value="1"/>
</dbReference>
<sequence length="927" mass="102568">MSAAPAGGGGKVEKVQTYCYQCVAGPDLMTVKVVDGVATEIEPNFKAADTHPAEGKVCVKAFGLIQKSYTPHRILTPMKRTNPKKGKDQDPGFVPISWDEAMSTIAERLNTIRAEGLVDGNGYPKVAASFGGAGTPTQYMGSLTAFLSAWGPIDFGFGSGQGVKCYHSEHLYGEFWHRGYVITPDTPRTNYIINCGANHEASGGVCGVYRHAEARGRGAKRIQVEPHLSVTGACSAEWLPIRPKTDAAFLMTLLNVMVHEASRDRLDLEFLRNTTSSPYLIGPDGWYLRDPETNKPLLWDEKTAKAVPHDTAGAVPALEGRFTVAKAVTLGADDERWEHADVEGVTAFTKFVEHVREYTPAWGAKVCDVPEARIRKIANEFLDNACVGQTIEIDGQVMPYRPVAVTLGKTVNNGWGGAECCWARTMLAVLVGALEVPGGTIGTTIRINRPAANRLESFEGCLDGFMEYPFNPTDRDTWKANPVIRNAYKMLVPLVGNSSWSPALGPTQFSYMFLDEPQDQIPRATFPEFLLVYRTNPVISFWDTDRVASVVSRMPFVVCFAHTRDETNHFADILLPDATDLEGMQLIRIGGTKFQEQYWKTQGFALRQPSVKPQGEARDFTDIATDLAVRTGLLEKYNNAINRGSHGVPLKGPNWDFSIPLDKAPTLEEVWDASCRSASAELTGGAESQGLDWWKQNGFRTIPYPETNWFLTPALKAKGLRYELPYQERLTRIGRQLGNRLKEAGITWWDHQLTEYRPLMDWHDFPGYWEQSVVEHGGKVEDFPFWVVTARSMQYAWGSNMHIPLMREVSGNVKGHDGVVMNPEAARKVGVKEGERIVVSSPIGKSVSGRVVLSQGIRPDTILMMSQFDHWATPVAKDFDVPSMNRLTAMTMQLTDATGSGADLSRVAIRKARPDEQGRSGEKGRRA</sequence>
<dbReference type="InterPro" id="IPR006656">
    <property type="entry name" value="Mopterin_OxRdtase"/>
</dbReference>
<dbReference type="eggNOG" id="COG0243">
    <property type="taxonomic scope" value="Bacteria"/>
</dbReference>
<evidence type="ECO:0000256" key="6">
    <source>
        <dbReference type="ARBA" id="ARBA00023002"/>
    </source>
</evidence>
<evidence type="ECO:0000313" key="9">
    <source>
        <dbReference type="EMBL" id="EME72069.1"/>
    </source>
</evidence>
<dbReference type="InterPro" id="IPR009010">
    <property type="entry name" value="Asp_de-COase-like_dom_sf"/>
</dbReference>
<organism evidence="9 10">
    <name type="scientific">Paramagnetospirillum caucaseum</name>
    <dbReference type="NCBI Taxonomy" id="1244869"/>
    <lineage>
        <taxon>Bacteria</taxon>
        <taxon>Pseudomonadati</taxon>
        <taxon>Pseudomonadota</taxon>
        <taxon>Alphaproteobacteria</taxon>
        <taxon>Rhodospirillales</taxon>
        <taxon>Magnetospirillaceae</taxon>
        <taxon>Paramagnetospirillum</taxon>
    </lineage>
</organism>
<keyword evidence="4" id="KW-0479">Metal-binding</keyword>
<gene>
    <name evidence="9" type="ORF">H261_00780</name>
</gene>
<dbReference type="EMBL" id="AONQ01000001">
    <property type="protein sequence ID" value="EME72069.1"/>
    <property type="molecule type" value="Genomic_DNA"/>
</dbReference>
<keyword evidence="10" id="KW-1185">Reference proteome</keyword>
<keyword evidence="3" id="KW-0500">Molybdenum</keyword>
<dbReference type="InterPro" id="IPR006657">
    <property type="entry name" value="MoPterin_dinucl-bd_dom"/>
</dbReference>
<name>M3AHP4_9PROT</name>
<reference evidence="9 10" key="1">
    <citation type="journal article" date="2014" name="Genome Announc.">
        <title>Draft Genome Sequence of Magnetospirillum sp. Strain SO-1, a Freshwater Magnetotactic Bacterium Isolated from the Ol'khovka River, Russia.</title>
        <authorList>
            <person name="Grouzdev D.S."/>
            <person name="Dziuba M.V."/>
            <person name="Sukhacheva M.S."/>
            <person name="Mardanov A.V."/>
            <person name="Beletskiy A.V."/>
            <person name="Kuznetsov B.B."/>
            <person name="Skryabin K.G."/>
        </authorList>
    </citation>
    <scope>NUCLEOTIDE SEQUENCE [LARGE SCALE GENOMIC DNA]</scope>
    <source>
        <strain evidence="9 10">SO-1</strain>
    </source>
</reference>